<gene>
    <name evidence="9" type="ORF">H8R25_10870</name>
</gene>
<evidence type="ECO:0000256" key="3">
    <source>
        <dbReference type="ARBA" id="ARBA00008766"/>
    </source>
</evidence>
<comment type="cofactor">
    <cofactor evidence="2">
        <name>Mn(2+)</name>
        <dbReference type="ChEBI" id="CHEBI:29035"/>
    </cofactor>
</comment>
<evidence type="ECO:0000256" key="7">
    <source>
        <dbReference type="ARBA" id="ARBA00023211"/>
    </source>
</evidence>
<dbReference type="SUPFAM" id="SSF53092">
    <property type="entry name" value="Creatinase/prolidase N-terminal domain"/>
    <property type="match status" value="1"/>
</dbReference>
<dbReference type="InterPro" id="IPR000994">
    <property type="entry name" value="Pept_M24"/>
</dbReference>
<keyword evidence="7" id="KW-0464">Manganese</keyword>
<name>A0A923N1K0_9FLAO</name>
<dbReference type="GO" id="GO:0070006">
    <property type="term" value="F:metalloaminopeptidase activity"/>
    <property type="evidence" value="ECO:0007669"/>
    <property type="project" value="InterPro"/>
</dbReference>
<dbReference type="SMART" id="SM01011">
    <property type="entry name" value="AMP_N"/>
    <property type="match status" value="1"/>
</dbReference>
<evidence type="ECO:0000313" key="9">
    <source>
        <dbReference type="EMBL" id="MBC5844939.1"/>
    </source>
</evidence>
<evidence type="ECO:0000256" key="2">
    <source>
        <dbReference type="ARBA" id="ARBA00001936"/>
    </source>
</evidence>
<comment type="catalytic activity">
    <reaction evidence="1">
        <text>Release of any N-terminal amino acid, including proline, that is linked to proline, even from a dipeptide or tripeptide.</text>
        <dbReference type="EC" id="3.4.11.9"/>
    </reaction>
</comment>
<dbReference type="GO" id="GO:0006508">
    <property type="term" value="P:proteolysis"/>
    <property type="evidence" value="ECO:0007669"/>
    <property type="project" value="TreeGrafter"/>
</dbReference>
<protein>
    <recommendedName>
        <fullName evidence="4">Xaa-Pro aminopeptidase</fullName>
        <ecNumber evidence="4">3.4.11.9</ecNumber>
    </recommendedName>
</protein>
<dbReference type="InterPro" id="IPR036005">
    <property type="entry name" value="Creatinase/aminopeptidase-like"/>
</dbReference>
<sequence>MRYEPIPVSLFANNRKRFIAKMSSNSLAILTSNDVMPNNADDVMGFAQNNDLFYLTGIEQDETILVLYPDAFKEENRAILFVKEVNEQTLIWEGDFLTKEQVTAISGIRNVKWTHEFEKTIQLFAFESDAIYLGHNEHIKRVTSEMSTRQDRMIQWCKEKYPLHQYERVAKITRDLRPIKSEEEVALIQQAIAISVKGFKGLLNAVKPNKKEYELEAELAYEYIKNGGTRHAFKPIIASGKNACALHYNTNDAVCKVGEMILVDFGVCYANYNSDTTRCVPVNGKFSPRQREVYESVLHCLKEGSKLLKPGVLSKEYELKMAKLVEEELIKLGLITLEEIANQDPDNSAYKKYFMHGTAHYLGLDVHDVGLYSRPFEKGMVLTCEPGIYIREEGIGCRLENDYLLTENGNINLSAAMPIEIDEIEQLINSK</sequence>
<dbReference type="Pfam" id="PF00557">
    <property type="entry name" value="Peptidase_M24"/>
    <property type="match status" value="1"/>
</dbReference>
<keyword evidence="6" id="KW-0378">Hydrolase</keyword>
<accession>A0A923N1K0</accession>
<dbReference type="EMBL" id="JACRUL010000024">
    <property type="protein sequence ID" value="MBC5844939.1"/>
    <property type="molecule type" value="Genomic_DNA"/>
</dbReference>
<dbReference type="GO" id="GO:0030145">
    <property type="term" value="F:manganese ion binding"/>
    <property type="evidence" value="ECO:0007669"/>
    <property type="project" value="InterPro"/>
</dbReference>
<dbReference type="PANTHER" id="PTHR43226:SF4">
    <property type="entry name" value="XAA-PRO AMINOPEPTIDASE 3"/>
    <property type="match status" value="1"/>
</dbReference>
<keyword evidence="9" id="KW-0031">Aminopeptidase</keyword>
<reference evidence="9 10" key="1">
    <citation type="submission" date="2020-08" db="EMBL/GenBank/DDBJ databases">
        <title>Description of novel Flavobacterium F-392 isolate.</title>
        <authorList>
            <person name="Saticioglu I.B."/>
            <person name="Duman M."/>
            <person name="Altun S."/>
        </authorList>
    </citation>
    <scope>NUCLEOTIDE SEQUENCE [LARGE SCALE GENOMIC DNA]</scope>
    <source>
        <strain evidence="9 10">F-392</strain>
    </source>
</reference>
<dbReference type="InterPro" id="IPR007865">
    <property type="entry name" value="Aminopep_P_N"/>
</dbReference>
<evidence type="ECO:0000259" key="8">
    <source>
        <dbReference type="SMART" id="SM01011"/>
    </source>
</evidence>
<proteinExistence type="inferred from homology"/>
<comment type="similarity">
    <text evidence="3">Belongs to the peptidase M24B family.</text>
</comment>
<keyword evidence="5" id="KW-0479">Metal-binding</keyword>
<dbReference type="Gene3D" id="3.90.230.10">
    <property type="entry name" value="Creatinase/methionine aminopeptidase superfamily"/>
    <property type="match status" value="1"/>
</dbReference>
<dbReference type="InterPro" id="IPR052433">
    <property type="entry name" value="X-Pro_dipept-like"/>
</dbReference>
<organism evidence="9 10">
    <name type="scientific">Flavobacterium muglaense</name>
    <dbReference type="NCBI Taxonomy" id="2764716"/>
    <lineage>
        <taxon>Bacteria</taxon>
        <taxon>Pseudomonadati</taxon>
        <taxon>Bacteroidota</taxon>
        <taxon>Flavobacteriia</taxon>
        <taxon>Flavobacteriales</taxon>
        <taxon>Flavobacteriaceae</taxon>
        <taxon>Flavobacterium</taxon>
    </lineage>
</organism>
<evidence type="ECO:0000256" key="4">
    <source>
        <dbReference type="ARBA" id="ARBA00012574"/>
    </source>
</evidence>
<evidence type="ECO:0000256" key="5">
    <source>
        <dbReference type="ARBA" id="ARBA00022723"/>
    </source>
</evidence>
<evidence type="ECO:0000256" key="1">
    <source>
        <dbReference type="ARBA" id="ARBA00001424"/>
    </source>
</evidence>
<dbReference type="Proteomes" id="UP000641454">
    <property type="component" value="Unassembled WGS sequence"/>
</dbReference>
<dbReference type="Gene3D" id="3.40.350.10">
    <property type="entry name" value="Creatinase/prolidase N-terminal domain"/>
    <property type="match status" value="1"/>
</dbReference>
<comment type="caution">
    <text evidence="9">The sequence shown here is derived from an EMBL/GenBank/DDBJ whole genome shotgun (WGS) entry which is preliminary data.</text>
</comment>
<keyword evidence="10" id="KW-1185">Reference proteome</keyword>
<dbReference type="EC" id="3.4.11.9" evidence="4"/>
<dbReference type="Pfam" id="PF05195">
    <property type="entry name" value="AMP_N"/>
    <property type="match status" value="1"/>
</dbReference>
<evidence type="ECO:0000256" key="6">
    <source>
        <dbReference type="ARBA" id="ARBA00022801"/>
    </source>
</evidence>
<evidence type="ECO:0000313" key="10">
    <source>
        <dbReference type="Proteomes" id="UP000641454"/>
    </source>
</evidence>
<dbReference type="AlphaFoldDB" id="A0A923N1K0"/>
<dbReference type="PANTHER" id="PTHR43226">
    <property type="entry name" value="XAA-PRO AMINOPEPTIDASE 3"/>
    <property type="match status" value="1"/>
</dbReference>
<dbReference type="SUPFAM" id="SSF55920">
    <property type="entry name" value="Creatinase/aminopeptidase"/>
    <property type="match status" value="1"/>
</dbReference>
<feature type="domain" description="Aminopeptidase P N-terminal" evidence="8">
    <location>
        <begin position="6"/>
        <end position="140"/>
    </location>
</feature>
<keyword evidence="9" id="KW-0645">Protease</keyword>
<dbReference type="InterPro" id="IPR029149">
    <property type="entry name" value="Creatin/AminoP/Spt16_N"/>
</dbReference>